<feature type="signal peptide" evidence="1">
    <location>
        <begin position="1"/>
        <end position="23"/>
    </location>
</feature>
<organism evidence="2 3">
    <name type="scientific">Camelliibacillus cellulosilyticus</name>
    <dbReference type="NCBI Taxonomy" id="2174486"/>
    <lineage>
        <taxon>Bacteria</taxon>
        <taxon>Bacillati</taxon>
        <taxon>Bacillota</taxon>
        <taxon>Bacilli</taxon>
        <taxon>Bacillales</taxon>
        <taxon>Sporolactobacillaceae</taxon>
        <taxon>Camelliibacillus</taxon>
    </lineage>
</organism>
<evidence type="ECO:0000313" key="2">
    <source>
        <dbReference type="EMBL" id="MFC4618234.1"/>
    </source>
</evidence>
<keyword evidence="1" id="KW-0732">Signal</keyword>
<keyword evidence="3" id="KW-1185">Reference proteome</keyword>
<dbReference type="Proteomes" id="UP001596022">
    <property type="component" value="Unassembled WGS sequence"/>
</dbReference>
<name>A0ABV9GL26_9BACL</name>
<dbReference type="RefSeq" id="WP_376845234.1">
    <property type="nucleotide sequence ID" value="NZ_JBHSFW010000001.1"/>
</dbReference>
<dbReference type="EMBL" id="JBHSFW010000001">
    <property type="protein sequence ID" value="MFC4618234.1"/>
    <property type="molecule type" value="Genomic_DNA"/>
</dbReference>
<evidence type="ECO:0000256" key="1">
    <source>
        <dbReference type="SAM" id="SignalP"/>
    </source>
</evidence>
<sequence>MKKGFVKGSLLGVVCALTFGAFAFFATAHSHFGSVAEKDYGISPHMKQTN</sequence>
<evidence type="ECO:0000313" key="3">
    <source>
        <dbReference type="Proteomes" id="UP001596022"/>
    </source>
</evidence>
<feature type="chain" id="PRO_5046359840" evidence="1">
    <location>
        <begin position="24"/>
        <end position="50"/>
    </location>
</feature>
<reference evidence="3" key="1">
    <citation type="journal article" date="2019" name="Int. J. Syst. Evol. Microbiol.">
        <title>The Global Catalogue of Microorganisms (GCM) 10K type strain sequencing project: providing services to taxonomists for standard genome sequencing and annotation.</title>
        <authorList>
            <consortium name="The Broad Institute Genomics Platform"/>
            <consortium name="The Broad Institute Genome Sequencing Center for Infectious Disease"/>
            <person name="Wu L."/>
            <person name="Ma J."/>
        </authorList>
    </citation>
    <scope>NUCLEOTIDE SEQUENCE [LARGE SCALE GENOMIC DNA]</scope>
    <source>
        <strain evidence="3">CGMCC 1.16306</strain>
    </source>
</reference>
<proteinExistence type="predicted"/>
<comment type="caution">
    <text evidence="2">The sequence shown here is derived from an EMBL/GenBank/DDBJ whole genome shotgun (WGS) entry which is preliminary data.</text>
</comment>
<gene>
    <name evidence="2" type="ORF">ACFO4N_05765</name>
</gene>
<accession>A0ABV9GL26</accession>
<protein>
    <submittedName>
        <fullName evidence="2">Uncharacterized protein</fullName>
    </submittedName>
</protein>